<comment type="caution">
    <text evidence="7">The sequence shown here is derived from an EMBL/GenBank/DDBJ whole genome shotgun (WGS) entry which is preliminary data.</text>
</comment>
<keyword evidence="4" id="KW-0413">Isomerase</keyword>
<evidence type="ECO:0000256" key="1">
    <source>
        <dbReference type="ARBA" id="ARBA00000799"/>
    </source>
</evidence>
<reference evidence="7 8" key="1">
    <citation type="submission" date="2018-02" db="EMBL/GenBank/DDBJ databases">
        <title>Genomic Encyclopedia of Archaeal and Bacterial Type Strains, Phase II (KMG-II): from individual species to whole genera.</title>
        <authorList>
            <person name="Goeker M."/>
        </authorList>
    </citation>
    <scope>NUCLEOTIDE SEQUENCE [LARGE SCALE GENOMIC DNA]</scope>
    <source>
        <strain evidence="7 8">DSM 16809</strain>
    </source>
</reference>
<accession>A0A2S6IGI4</accession>
<name>A0A2S6IGI4_9FLAO</name>
<dbReference type="Proteomes" id="UP000239002">
    <property type="component" value="Unassembled WGS sequence"/>
</dbReference>
<dbReference type="Pfam" id="PF00425">
    <property type="entry name" value="Chorismate_bind"/>
    <property type="match status" value="1"/>
</dbReference>
<evidence type="ECO:0000313" key="8">
    <source>
        <dbReference type="Proteomes" id="UP000239002"/>
    </source>
</evidence>
<evidence type="ECO:0000256" key="5">
    <source>
        <dbReference type="ARBA" id="ARBA00041564"/>
    </source>
</evidence>
<dbReference type="EMBL" id="PTJE01000007">
    <property type="protein sequence ID" value="PPK93307.1"/>
    <property type="molecule type" value="Genomic_DNA"/>
</dbReference>
<dbReference type="Gene3D" id="3.60.120.10">
    <property type="entry name" value="Anthranilate synthase"/>
    <property type="match status" value="1"/>
</dbReference>
<dbReference type="InterPro" id="IPR004561">
    <property type="entry name" value="IsoChor_synthase"/>
</dbReference>
<gene>
    <name evidence="7" type="ORF">LY01_02592</name>
</gene>
<dbReference type="InterPro" id="IPR015890">
    <property type="entry name" value="Chorismate_C"/>
</dbReference>
<dbReference type="PANTHER" id="PTHR42839">
    <property type="entry name" value="ISOCHORISMATE SYNTHASE ENTC"/>
    <property type="match status" value="1"/>
</dbReference>
<protein>
    <recommendedName>
        <fullName evidence="3">isochorismate synthase</fullName>
        <ecNumber evidence="3">5.4.4.2</ecNumber>
    </recommendedName>
    <alternativeName>
        <fullName evidence="5">Isochorismate mutase</fullName>
    </alternativeName>
</protein>
<feature type="domain" description="Chorismate-utilising enzyme C-terminal" evidence="6">
    <location>
        <begin position="78"/>
        <end position="320"/>
    </location>
</feature>
<dbReference type="NCBIfam" id="TIGR00543">
    <property type="entry name" value="isochor_syn"/>
    <property type="match status" value="1"/>
</dbReference>
<evidence type="ECO:0000259" key="6">
    <source>
        <dbReference type="Pfam" id="PF00425"/>
    </source>
</evidence>
<evidence type="ECO:0000256" key="4">
    <source>
        <dbReference type="ARBA" id="ARBA00023235"/>
    </source>
</evidence>
<dbReference type="EC" id="5.4.4.2" evidence="3"/>
<dbReference type="SUPFAM" id="SSF56322">
    <property type="entry name" value="ADC synthase"/>
    <property type="match status" value="1"/>
</dbReference>
<sequence length="328" mass="37416">MLIRQVNSDTVRILSQRDQKWYKSAPDNMTYGVFSKFQKSEYQVFIIAQEDYNFTYKNTNSTPKELLNAVRLVDAEEQKRYTNLVAKAVLRLKESSLKKVVLSRKQSFQNSKSDTEILTDLLDAYPAANCYFFYHPKVGKWVGATPEVLVQIDGVKLKTMSLAGTALYQENEEHIWGKKELEEQRLVTDFIIHNLQESGADNIQESDVKTVRAGKLIHLRTDITATVNSKDKNMFIDALHPTPAVCGMPRNESLDFINKNENYDRSFYTGYLGMVDKGSASYFVNLRCMELHDDQVDIYVGGGITALSDPNAEFEETLNKLSTMKKLV</sequence>
<proteinExistence type="inferred from homology"/>
<comment type="similarity">
    <text evidence="2">Belongs to the isochorismate synthase family.</text>
</comment>
<evidence type="ECO:0000256" key="2">
    <source>
        <dbReference type="ARBA" id="ARBA00005297"/>
    </source>
</evidence>
<organism evidence="7 8">
    <name type="scientific">Nonlabens xylanidelens</name>
    <dbReference type="NCBI Taxonomy" id="191564"/>
    <lineage>
        <taxon>Bacteria</taxon>
        <taxon>Pseudomonadati</taxon>
        <taxon>Bacteroidota</taxon>
        <taxon>Flavobacteriia</taxon>
        <taxon>Flavobacteriales</taxon>
        <taxon>Flavobacteriaceae</taxon>
        <taxon>Nonlabens</taxon>
    </lineage>
</organism>
<dbReference type="InterPro" id="IPR005801">
    <property type="entry name" value="ADC_synthase"/>
</dbReference>
<dbReference type="AlphaFoldDB" id="A0A2S6IGI4"/>
<evidence type="ECO:0000313" key="7">
    <source>
        <dbReference type="EMBL" id="PPK93307.1"/>
    </source>
</evidence>
<keyword evidence="8" id="KW-1185">Reference proteome</keyword>
<dbReference type="GO" id="GO:0008909">
    <property type="term" value="F:isochorismate synthase activity"/>
    <property type="evidence" value="ECO:0007669"/>
    <property type="project" value="UniProtKB-EC"/>
</dbReference>
<comment type="catalytic activity">
    <reaction evidence="1">
        <text>chorismate = isochorismate</text>
        <dbReference type="Rhea" id="RHEA:18985"/>
        <dbReference type="ChEBI" id="CHEBI:29748"/>
        <dbReference type="ChEBI" id="CHEBI:29780"/>
        <dbReference type="EC" id="5.4.4.2"/>
    </reaction>
</comment>
<evidence type="ECO:0000256" key="3">
    <source>
        <dbReference type="ARBA" id="ARBA00012824"/>
    </source>
</evidence>
<dbReference type="PANTHER" id="PTHR42839:SF2">
    <property type="entry name" value="ISOCHORISMATE SYNTHASE ENTC"/>
    <property type="match status" value="1"/>
</dbReference>